<proteinExistence type="predicted"/>
<evidence type="ECO:0000313" key="3">
    <source>
        <dbReference type="Proteomes" id="UP000265742"/>
    </source>
</evidence>
<dbReference type="AlphaFoldDB" id="A0A3A1U283"/>
<organism evidence="2 3">
    <name type="scientific">Amnibacterium setariae</name>
    <dbReference type="NCBI Taxonomy" id="2306585"/>
    <lineage>
        <taxon>Bacteria</taxon>
        <taxon>Bacillati</taxon>
        <taxon>Actinomycetota</taxon>
        <taxon>Actinomycetes</taxon>
        <taxon>Micrococcales</taxon>
        <taxon>Microbacteriaceae</taxon>
        <taxon>Amnibacterium</taxon>
    </lineage>
</organism>
<evidence type="ECO:0000256" key="1">
    <source>
        <dbReference type="SAM" id="Phobius"/>
    </source>
</evidence>
<dbReference type="EMBL" id="QXTG01000001">
    <property type="protein sequence ID" value="RIX30954.1"/>
    <property type="molecule type" value="Genomic_DNA"/>
</dbReference>
<protein>
    <recommendedName>
        <fullName evidence="4">Integral membrane protein</fullName>
    </recommendedName>
</protein>
<keyword evidence="3" id="KW-1185">Reference proteome</keyword>
<feature type="transmembrane region" description="Helical" evidence="1">
    <location>
        <begin position="29"/>
        <end position="52"/>
    </location>
</feature>
<keyword evidence="1" id="KW-0472">Membrane</keyword>
<reference evidence="3" key="1">
    <citation type="submission" date="2018-09" db="EMBL/GenBank/DDBJ databases">
        <authorList>
            <person name="Kim I."/>
        </authorList>
    </citation>
    <scope>NUCLEOTIDE SEQUENCE [LARGE SCALE GENOMIC DNA]</scope>
    <source>
        <strain evidence="3">DD4a</strain>
    </source>
</reference>
<accession>A0A3A1U283</accession>
<feature type="transmembrane region" description="Helical" evidence="1">
    <location>
        <begin position="6"/>
        <end position="22"/>
    </location>
</feature>
<evidence type="ECO:0000313" key="2">
    <source>
        <dbReference type="EMBL" id="RIX30954.1"/>
    </source>
</evidence>
<dbReference type="RefSeq" id="WP_119481316.1">
    <property type="nucleotide sequence ID" value="NZ_QXTG01000001.1"/>
</dbReference>
<dbReference type="Proteomes" id="UP000265742">
    <property type="component" value="Unassembled WGS sequence"/>
</dbReference>
<feature type="transmembrane region" description="Helical" evidence="1">
    <location>
        <begin position="58"/>
        <end position="78"/>
    </location>
</feature>
<keyword evidence="1" id="KW-0812">Transmembrane</keyword>
<keyword evidence="1" id="KW-1133">Transmembrane helix</keyword>
<gene>
    <name evidence="2" type="ORF">D1781_06115</name>
</gene>
<sequence length="93" mass="9595">MQLIYAGTVAVVLGLALHAVLPRRGLTGVLLLPAVAGAACAITWVALTWLRVEQGGAAMWLASLLAAIAAAAVVGTAVRSSRHRRDEERLAAV</sequence>
<evidence type="ECO:0008006" key="4">
    <source>
        <dbReference type="Google" id="ProtNLM"/>
    </source>
</evidence>
<comment type="caution">
    <text evidence="2">The sequence shown here is derived from an EMBL/GenBank/DDBJ whole genome shotgun (WGS) entry which is preliminary data.</text>
</comment>
<name>A0A3A1U283_9MICO</name>